<dbReference type="Gene3D" id="2.60.40.1900">
    <property type="entry name" value="Beta-microseminoprotein (PSP94) domain"/>
    <property type="match status" value="1"/>
</dbReference>
<keyword evidence="4" id="KW-1015">Disulfide bond</keyword>
<evidence type="ECO:0000256" key="3">
    <source>
        <dbReference type="ARBA" id="ARBA00022525"/>
    </source>
</evidence>
<evidence type="ECO:0008006" key="8">
    <source>
        <dbReference type="Google" id="ProtNLM"/>
    </source>
</evidence>
<comment type="subcellular location">
    <subcellularLocation>
        <location evidence="1">Secreted</location>
    </subcellularLocation>
</comment>
<reference evidence="6 7" key="1">
    <citation type="journal article" date="2018" name="Nat. Ecol. Evol.">
        <title>Shark genomes provide insights into elasmobranch evolution and the origin of vertebrates.</title>
        <authorList>
            <person name="Hara Y"/>
            <person name="Yamaguchi K"/>
            <person name="Onimaru K"/>
            <person name="Kadota M"/>
            <person name="Koyanagi M"/>
            <person name="Keeley SD"/>
            <person name="Tatsumi K"/>
            <person name="Tanaka K"/>
            <person name="Motone F"/>
            <person name="Kageyama Y"/>
            <person name="Nozu R"/>
            <person name="Adachi N"/>
            <person name="Nishimura O"/>
            <person name="Nakagawa R"/>
            <person name="Tanegashima C"/>
            <person name="Kiyatake I"/>
            <person name="Matsumoto R"/>
            <person name="Murakumo K"/>
            <person name="Nishida K"/>
            <person name="Terakita A"/>
            <person name="Kuratani S"/>
            <person name="Sato K"/>
            <person name="Hyodo S Kuraku.S."/>
        </authorList>
    </citation>
    <scope>NUCLEOTIDE SEQUENCE [LARGE SCALE GENOMIC DNA]</scope>
</reference>
<evidence type="ECO:0000256" key="4">
    <source>
        <dbReference type="ARBA" id="ARBA00023157"/>
    </source>
</evidence>
<accession>A0A401RNL0</accession>
<name>A0A401RNL0_CHIPU</name>
<dbReference type="Pfam" id="PF05825">
    <property type="entry name" value="PSP94"/>
    <property type="match status" value="1"/>
</dbReference>
<dbReference type="GO" id="GO:0005737">
    <property type="term" value="C:cytoplasm"/>
    <property type="evidence" value="ECO:0007669"/>
    <property type="project" value="TreeGrafter"/>
</dbReference>
<evidence type="ECO:0000256" key="2">
    <source>
        <dbReference type="ARBA" id="ARBA00010352"/>
    </source>
</evidence>
<comment type="similarity">
    <text evidence="2">Belongs to the beta-microseminoprotein family.</text>
</comment>
<dbReference type="EMBL" id="BEZZ01003387">
    <property type="protein sequence ID" value="GCC19684.1"/>
    <property type="molecule type" value="Genomic_DNA"/>
</dbReference>
<dbReference type="OrthoDB" id="8452296at2759"/>
<keyword evidence="3" id="KW-0964">Secreted</keyword>
<sequence length="127" mass="14365">MVLLRGAVRFLCVALILFPHTIYTAGECFFNGKATCEHKGVRLETGDTWINEECYQCICLKPFGVGCCDSVPQPVDYPDWCELIQRPSSCLLAVVMKANHKIPCISKTTMGRLRLQNNYKEEENAFI</sequence>
<dbReference type="PANTHER" id="PTHR10500">
    <property type="entry name" value="BETA-MICROSEMINOPROTEIN"/>
    <property type="match status" value="1"/>
</dbReference>
<evidence type="ECO:0000313" key="6">
    <source>
        <dbReference type="EMBL" id="GCC19684.1"/>
    </source>
</evidence>
<dbReference type="Proteomes" id="UP000287033">
    <property type="component" value="Unassembled WGS sequence"/>
</dbReference>
<evidence type="ECO:0000256" key="1">
    <source>
        <dbReference type="ARBA" id="ARBA00004613"/>
    </source>
</evidence>
<keyword evidence="5" id="KW-0732">Signal</keyword>
<proteinExistence type="inferred from homology"/>
<dbReference type="InterPro" id="IPR008735">
    <property type="entry name" value="PSP94"/>
</dbReference>
<feature type="chain" id="PRO_5019297308" description="VWFC domain-containing protein" evidence="5">
    <location>
        <begin position="27"/>
        <end position="127"/>
    </location>
</feature>
<gene>
    <name evidence="6" type="ORF">chiPu_0021124</name>
</gene>
<dbReference type="GO" id="GO:0005615">
    <property type="term" value="C:extracellular space"/>
    <property type="evidence" value="ECO:0007669"/>
    <property type="project" value="TreeGrafter"/>
</dbReference>
<protein>
    <recommendedName>
        <fullName evidence="8">VWFC domain-containing protein</fullName>
    </recommendedName>
</protein>
<keyword evidence="7" id="KW-1185">Reference proteome</keyword>
<evidence type="ECO:0000256" key="5">
    <source>
        <dbReference type="SAM" id="SignalP"/>
    </source>
</evidence>
<dbReference type="AlphaFoldDB" id="A0A401RNL0"/>
<organism evidence="6 7">
    <name type="scientific">Chiloscyllium punctatum</name>
    <name type="common">Brownbanded bambooshark</name>
    <name type="synonym">Hemiscyllium punctatum</name>
    <dbReference type="NCBI Taxonomy" id="137246"/>
    <lineage>
        <taxon>Eukaryota</taxon>
        <taxon>Metazoa</taxon>
        <taxon>Chordata</taxon>
        <taxon>Craniata</taxon>
        <taxon>Vertebrata</taxon>
        <taxon>Chondrichthyes</taxon>
        <taxon>Elasmobranchii</taxon>
        <taxon>Galeomorphii</taxon>
        <taxon>Galeoidea</taxon>
        <taxon>Orectolobiformes</taxon>
        <taxon>Hemiscylliidae</taxon>
        <taxon>Chiloscyllium</taxon>
    </lineage>
</organism>
<feature type="signal peptide" evidence="5">
    <location>
        <begin position="1"/>
        <end position="26"/>
    </location>
</feature>
<dbReference type="PANTHER" id="PTHR10500:SF6">
    <property type="entry name" value="PROSTATE-ASSOCIATED MICROSEMINOPROTEIN"/>
    <property type="match status" value="1"/>
</dbReference>
<comment type="caution">
    <text evidence="6">The sequence shown here is derived from an EMBL/GenBank/DDBJ whole genome shotgun (WGS) entry which is preliminary data.</text>
</comment>
<evidence type="ECO:0000313" key="7">
    <source>
        <dbReference type="Proteomes" id="UP000287033"/>
    </source>
</evidence>